<dbReference type="InterPro" id="IPR024199">
    <property type="entry name" value="Uncharacterised_DsbB"/>
</dbReference>
<evidence type="ECO:0000256" key="13">
    <source>
        <dbReference type="ARBA" id="ARBA00038060"/>
    </source>
</evidence>
<name>A0A165SLD1_9RHOB</name>
<evidence type="ECO:0000256" key="7">
    <source>
        <dbReference type="ARBA" id="ARBA00022989"/>
    </source>
</evidence>
<dbReference type="EMBL" id="CP012661">
    <property type="protein sequence ID" value="AMY69139.1"/>
    <property type="molecule type" value="Genomic_DNA"/>
</dbReference>
<sequence>MSGPRDWGRSTWAALAAAGSAGLLAGALVFQALGYAPCPLCLWQRWPHVAAMAIGVLAVFVPKRALLGLGALSAASSGMIGIYHTGVERHWWQGPTSCTSSGVRGVSADDLLNQIMAAPLVRCDEVAWQMLGLSMASWNVLASLALAGVWLHAASKRA</sequence>
<comment type="similarity">
    <text evidence="13">Belongs to the DsbB family. DsbI subfamily.</text>
</comment>
<protein>
    <recommendedName>
        <fullName evidence="15">Putative protein-disulfide oxidoreductase DsbI</fullName>
    </recommendedName>
</protein>
<proteinExistence type="inferred from homology"/>
<evidence type="ECO:0000256" key="10">
    <source>
        <dbReference type="ARBA" id="ARBA00023157"/>
    </source>
</evidence>
<evidence type="ECO:0000313" key="18">
    <source>
        <dbReference type="Proteomes" id="UP000076128"/>
    </source>
</evidence>
<dbReference type="PIRSF" id="PIRSF033913">
    <property type="entry name" value="S-S_format_DsbB"/>
    <property type="match status" value="1"/>
</dbReference>
<evidence type="ECO:0000256" key="16">
    <source>
        <dbReference type="SAM" id="Phobius"/>
    </source>
</evidence>
<evidence type="ECO:0000256" key="9">
    <source>
        <dbReference type="ARBA" id="ARBA00023136"/>
    </source>
</evidence>
<keyword evidence="2" id="KW-0813">Transport</keyword>
<comment type="subcellular location">
    <subcellularLocation>
        <location evidence="1">Cell inner membrane</location>
        <topology evidence="1">Multi-pass membrane protein</topology>
    </subcellularLocation>
</comment>
<comment type="subunit">
    <text evidence="14">Interacts with DsbL.</text>
</comment>
<dbReference type="InterPro" id="IPR003752">
    <property type="entry name" value="DiS_bond_form_DsbB/BdbC"/>
</dbReference>
<evidence type="ECO:0000256" key="5">
    <source>
        <dbReference type="ARBA" id="ARBA00022692"/>
    </source>
</evidence>
<feature type="transmembrane region" description="Helical" evidence="16">
    <location>
        <begin position="66"/>
        <end position="86"/>
    </location>
</feature>
<evidence type="ECO:0000256" key="14">
    <source>
        <dbReference type="ARBA" id="ARBA00038526"/>
    </source>
</evidence>
<evidence type="ECO:0000256" key="4">
    <source>
        <dbReference type="ARBA" id="ARBA00022519"/>
    </source>
</evidence>
<keyword evidence="9 16" id="KW-0472">Membrane</keyword>
<keyword evidence="18" id="KW-1185">Reference proteome</keyword>
<evidence type="ECO:0000256" key="15">
    <source>
        <dbReference type="ARBA" id="ARBA00039389"/>
    </source>
</evidence>
<evidence type="ECO:0000256" key="12">
    <source>
        <dbReference type="ARBA" id="ARBA00037310"/>
    </source>
</evidence>
<keyword evidence="8" id="KW-0560">Oxidoreductase</keyword>
<dbReference type="KEGG" id="daa:AKL17_1889"/>
<keyword evidence="10" id="KW-1015">Disulfide bond</keyword>
<dbReference type="PATRIC" id="fig|1335048.3.peg.1969"/>
<feature type="transmembrane region" description="Helical" evidence="16">
    <location>
        <begin position="126"/>
        <end position="151"/>
    </location>
</feature>
<evidence type="ECO:0000256" key="6">
    <source>
        <dbReference type="ARBA" id="ARBA00022982"/>
    </source>
</evidence>
<keyword evidence="4" id="KW-0997">Cell inner membrane</keyword>
<dbReference type="Gene3D" id="1.20.1550.10">
    <property type="entry name" value="DsbB-like"/>
    <property type="match status" value="1"/>
</dbReference>
<evidence type="ECO:0000313" key="17">
    <source>
        <dbReference type="EMBL" id="AMY69139.1"/>
    </source>
</evidence>
<dbReference type="GO" id="GO:0006457">
    <property type="term" value="P:protein folding"/>
    <property type="evidence" value="ECO:0007669"/>
    <property type="project" value="InterPro"/>
</dbReference>
<evidence type="ECO:0000256" key="1">
    <source>
        <dbReference type="ARBA" id="ARBA00004429"/>
    </source>
</evidence>
<evidence type="ECO:0000256" key="3">
    <source>
        <dbReference type="ARBA" id="ARBA00022475"/>
    </source>
</evidence>
<gene>
    <name evidence="17" type="ORF">AKL17_1889</name>
</gene>
<reference evidence="17 18" key="1">
    <citation type="submission" date="2015-09" db="EMBL/GenBank/DDBJ databases">
        <title>Complete genome sequence of Defluviimonas alba cai42t isolated from an oilfield in Xinjiang.</title>
        <authorList>
            <person name="Geng S."/>
            <person name="Pan X."/>
            <person name="Wu X."/>
        </authorList>
    </citation>
    <scope>NUCLEOTIDE SEQUENCE [LARGE SCALE GENOMIC DNA]</scope>
    <source>
        <strain evidence="18">cai42</strain>
    </source>
</reference>
<dbReference type="OrthoDB" id="9808637at2"/>
<keyword evidence="6" id="KW-0249">Electron transport</keyword>
<dbReference type="InterPro" id="IPR050183">
    <property type="entry name" value="DsbB"/>
</dbReference>
<dbReference type="PANTHER" id="PTHR36570">
    <property type="entry name" value="DISULFIDE BOND FORMATION PROTEIN B"/>
    <property type="match status" value="1"/>
</dbReference>
<dbReference type="Proteomes" id="UP000076128">
    <property type="component" value="Chromosome"/>
</dbReference>
<dbReference type="PANTHER" id="PTHR36570:SF1">
    <property type="entry name" value="PROTEIN-DISULFIDE OXIDOREDUCTASE DSBI"/>
    <property type="match status" value="1"/>
</dbReference>
<evidence type="ECO:0000256" key="2">
    <source>
        <dbReference type="ARBA" id="ARBA00022448"/>
    </source>
</evidence>
<dbReference type="SUPFAM" id="SSF158442">
    <property type="entry name" value="DsbB-like"/>
    <property type="match status" value="1"/>
</dbReference>
<dbReference type="RefSeq" id="WP_066812662.1">
    <property type="nucleotide sequence ID" value="NZ_CP012661.1"/>
</dbReference>
<feature type="transmembrane region" description="Helical" evidence="16">
    <location>
        <begin position="12"/>
        <end position="33"/>
    </location>
</feature>
<comment type="function">
    <text evidence="12">Required for disulfide bond formation in some proteins. Part of a redox system composed of DsbI and DsbL that mediates formation of an essential disulfide bond in AssT.</text>
</comment>
<evidence type="ECO:0000256" key="11">
    <source>
        <dbReference type="ARBA" id="ARBA00023284"/>
    </source>
</evidence>
<keyword evidence="5 16" id="KW-0812">Transmembrane</keyword>
<dbReference type="Pfam" id="PF02600">
    <property type="entry name" value="DsbB"/>
    <property type="match status" value="1"/>
</dbReference>
<dbReference type="AlphaFoldDB" id="A0A165SLD1"/>
<dbReference type="GO" id="GO:0015035">
    <property type="term" value="F:protein-disulfide reductase activity"/>
    <property type="evidence" value="ECO:0007669"/>
    <property type="project" value="InterPro"/>
</dbReference>
<accession>A0A165SLD1</accession>
<feature type="transmembrane region" description="Helical" evidence="16">
    <location>
        <begin position="45"/>
        <end position="61"/>
    </location>
</feature>
<keyword evidence="11" id="KW-0676">Redox-active center</keyword>
<dbReference type="GO" id="GO:0005886">
    <property type="term" value="C:plasma membrane"/>
    <property type="evidence" value="ECO:0007669"/>
    <property type="project" value="UniProtKB-SubCell"/>
</dbReference>
<evidence type="ECO:0000256" key="8">
    <source>
        <dbReference type="ARBA" id="ARBA00023002"/>
    </source>
</evidence>
<keyword evidence="7 16" id="KW-1133">Transmembrane helix</keyword>
<organism evidence="17 18">
    <name type="scientific">Frigidibacter mobilis</name>
    <dbReference type="NCBI Taxonomy" id="1335048"/>
    <lineage>
        <taxon>Bacteria</taxon>
        <taxon>Pseudomonadati</taxon>
        <taxon>Pseudomonadota</taxon>
        <taxon>Alphaproteobacteria</taxon>
        <taxon>Rhodobacterales</taxon>
        <taxon>Paracoccaceae</taxon>
        <taxon>Frigidibacter</taxon>
    </lineage>
</organism>
<dbReference type="STRING" id="1335048.AKL17_1889"/>
<dbReference type="InterPro" id="IPR023380">
    <property type="entry name" value="DsbB-like_sf"/>
</dbReference>
<keyword evidence="3" id="KW-1003">Cell membrane</keyword>